<evidence type="ECO:0000256" key="10">
    <source>
        <dbReference type="RuleBase" id="RU003500"/>
    </source>
</evidence>
<keyword evidence="8" id="KW-0325">Glycoprotein</keyword>
<evidence type="ECO:0000256" key="1">
    <source>
        <dbReference type="ARBA" id="ARBA00004498"/>
    </source>
</evidence>
<gene>
    <name evidence="11" type="ORF">M9458_017507</name>
</gene>
<keyword evidence="12" id="KW-1185">Reference proteome</keyword>
<evidence type="ECO:0000256" key="2">
    <source>
        <dbReference type="ARBA" id="ARBA00005683"/>
    </source>
</evidence>
<evidence type="ECO:0000313" key="11">
    <source>
        <dbReference type="EMBL" id="KAL0185837.1"/>
    </source>
</evidence>
<dbReference type="GO" id="GO:0048513">
    <property type="term" value="P:animal organ development"/>
    <property type="evidence" value="ECO:0007669"/>
    <property type="project" value="UniProtKB-ARBA"/>
</dbReference>
<dbReference type="AlphaFoldDB" id="A0ABD0QI35"/>
<evidence type="ECO:0000256" key="6">
    <source>
        <dbReference type="ARBA" id="ARBA00022687"/>
    </source>
</evidence>
<dbReference type="GO" id="GO:0016055">
    <property type="term" value="P:Wnt signaling pathway"/>
    <property type="evidence" value="ECO:0007669"/>
    <property type="project" value="UniProtKB-KW"/>
</dbReference>
<evidence type="ECO:0000256" key="9">
    <source>
        <dbReference type="ARBA" id="ARBA00023288"/>
    </source>
</evidence>
<keyword evidence="3 10" id="KW-0217">Developmental protein</keyword>
<comment type="subcellular location">
    <subcellularLocation>
        <location evidence="1 10">Secreted</location>
        <location evidence="1 10">Extracellular space</location>
        <location evidence="1 10">Extracellular matrix</location>
    </subcellularLocation>
</comment>
<dbReference type="InterPro" id="IPR043158">
    <property type="entry name" value="Wnt_C"/>
</dbReference>
<evidence type="ECO:0000256" key="4">
    <source>
        <dbReference type="ARBA" id="ARBA00022525"/>
    </source>
</evidence>
<organism evidence="11 12">
    <name type="scientific">Cirrhinus mrigala</name>
    <name type="common">Mrigala</name>
    <dbReference type="NCBI Taxonomy" id="683832"/>
    <lineage>
        <taxon>Eukaryota</taxon>
        <taxon>Metazoa</taxon>
        <taxon>Chordata</taxon>
        <taxon>Craniata</taxon>
        <taxon>Vertebrata</taxon>
        <taxon>Euteleostomi</taxon>
        <taxon>Actinopterygii</taxon>
        <taxon>Neopterygii</taxon>
        <taxon>Teleostei</taxon>
        <taxon>Ostariophysi</taxon>
        <taxon>Cypriniformes</taxon>
        <taxon>Cyprinidae</taxon>
        <taxon>Labeoninae</taxon>
        <taxon>Labeonini</taxon>
        <taxon>Cirrhinus</taxon>
    </lineage>
</organism>
<keyword evidence="4" id="KW-0964">Secreted</keyword>
<keyword evidence="6 10" id="KW-0879">Wnt signaling pathway</keyword>
<comment type="function">
    <text evidence="10">Ligand for members of the frizzled family of seven transmembrane receptors.</text>
</comment>
<reference evidence="11 12" key="1">
    <citation type="submission" date="2024-05" db="EMBL/GenBank/DDBJ databases">
        <title>Genome sequencing and assembly of Indian major carp, Cirrhinus mrigala (Hamilton, 1822).</title>
        <authorList>
            <person name="Mohindra V."/>
            <person name="Chowdhury L.M."/>
            <person name="Lal K."/>
            <person name="Jena J.K."/>
        </authorList>
    </citation>
    <scope>NUCLEOTIDE SEQUENCE [LARGE SCALE GENOMIC DNA]</scope>
    <source>
        <strain evidence="11">CM1030</strain>
        <tissue evidence="11">Blood</tissue>
    </source>
</reference>
<feature type="non-terminal residue" evidence="11">
    <location>
        <position position="1"/>
    </location>
</feature>
<comment type="similarity">
    <text evidence="2 10">Belongs to the Wnt family.</text>
</comment>
<dbReference type="Proteomes" id="UP001529510">
    <property type="component" value="Unassembled WGS sequence"/>
</dbReference>
<dbReference type="Gene3D" id="3.30.2460.20">
    <property type="match status" value="1"/>
</dbReference>
<evidence type="ECO:0000256" key="7">
    <source>
        <dbReference type="ARBA" id="ARBA00023157"/>
    </source>
</evidence>
<evidence type="ECO:0000256" key="8">
    <source>
        <dbReference type="ARBA" id="ARBA00023180"/>
    </source>
</evidence>
<keyword evidence="9" id="KW-0449">Lipoprotein</keyword>
<protein>
    <recommendedName>
        <fullName evidence="10">Protein Wnt</fullName>
    </recommendedName>
</protein>
<dbReference type="Pfam" id="PF00110">
    <property type="entry name" value="wnt"/>
    <property type="match status" value="1"/>
</dbReference>
<dbReference type="PANTHER" id="PTHR12027:SF93">
    <property type="entry name" value="PROTEIN WNT-2B"/>
    <property type="match status" value="1"/>
</dbReference>
<evidence type="ECO:0000256" key="5">
    <source>
        <dbReference type="ARBA" id="ARBA00022530"/>
    </source>
</evidence>
<evidence type="ECO:0000313" key="12">
    <source>
        <dbReference type="Proteomes" id="UP001529510"/>
    </source>
</evidence>
<keyword evidence="5" id="KW-0272">Extracellular matrix</keyword>
<keyword evidence="7" id="KW-1015">Disulfide bond</keyword>
<dbReference type="EMBL" id="JAMKFB020000008">
    <property type="protein sequence ID" value="KAL0185837.1"/>
    <property type="molecule type" value="Genomic_DNA"/>
</dbReference>
<comment type="caution">
    <text evidence="11">The sequence shown here is derived from an EMBL/GenBank/DDBJ whole genome shotgun (WGS) entry which is preliminary data.</text>
</comment>
<evidence type="ECO:0000256" key="3">
    <source>
        <dbReference type="ARBA" id="ARBA00022473"/>
    </source>
</evidence>
<dbReference type="PANTHER" id="PTHR12027">
    <property type="entry name" value="WNT RELATED"/>
    <property type="match status" value="1"/>
</dbReference>
<dbReference type="InterPro" id="IPR005817">
    <property type="entry name" value="Wnt"/>
</dbReference>
<sequence>TSRGTDGCEVMCCGRGYDTTRIKRITKCECKFKWCCAESVDIHTCKAPKRAEWLDQT</sequence>
<name>A0ABD0QI35_CIRMR</name>
<proteinExistence type="inferred from homology"/>
<accession>A0ABD0QI35</accession>